<dbReference type="PROSITE" id="PS51762">
    <property type="entry name" value="GH16_2"/>
    <property type="match status" value="1"/>
</dbReference>
<feature type="compositionally biased region" description="Polar residues" evidence="1">
    <location>
        <begin position="48"/>
        <end position="58"/>
    </location>
</feature>
<dbReference type="Pfam" id="PF00722">
    <property type="entry name" value="Glyco_hydro_16"/>
    <property type="match status" value="1"/>
</dbReference>
<feature type="region of interest" description="Disordered" evidence="1">
    <location>
        <begin position="34"/>
        <end position="75"/>
    </location>
</feature>
<evidence type="ECO:0000259" key="2">
    <source>
        <dbReference type="PROSITE" id="PS51762"/>
    </source>
</evidence>
<dbReference type="Gene3D" id="2.60.120.200">
    <property type="match status" value="1"/>
</dbReference>
<dbReference type="InterPro" id="IPR013320">
    <property type="entry name" value="ConA-like_dom_sf"/>
</dbReference>
<protein>
    <recommendedName>
        <fullName evidence="2">GH16 domain-containing protein</fullName>
    </recommendedName>
</protein>
<organism evidence="3 4">
    <name type="scientific">Paractinoplanes ferrugineus</name>
    <dbReference type="NCBI Taxonomy" id="113564"/>
    <lineage>
        <taxon>Bacteria</taxon>
        <taxon>Bacillati</taxon>
        <taxon>Actinomycetota</taxon>
        <taxon>Actinomycetes</taxon>
        <taxon>Micromonosporales</taxon>
        <taxon>Micromonosporaceae</taxon>
        <taxon>Paractinoplanes</taxon>
    </lineage>
</organism>
<name>A0A919MFM9_9ACTN</name>
<feature type="domain" description="GH16" evidence="2">
    <location>
        <begin position="39"/>
        <end position="302"/>
    </location>
</feature>
<dbReference type="EMBL" id="BOMM01000045">
    <property type="protein sequence ID" value="GIE12934.1"/>
    <property type="molecule type" value="Genomic_DNA"/>
</dbReference>
<proteinExistence type="predicted"/>
<evidence type="ECO:0000256" key="1">
    <source>
        <dbReference type="SAM" id="MobiDB-lite"/>
    </source>
</evidence>
<dbReference type="SUPFAM" id="SSF49899">
    <property type="entry name" value="Concanavalin A-like lectins/glucanases"/>
    <property type="match status" value="1"/>
</dbReference>
<reference evidence="3" key="1">
    <citation type="submission" date="2021-01" db="EMBL/GenBank/DDBJ databases">
        <title>Whole genome shotgun sequence of Actinoplanes ferrugineus NBRC 15555.</title>
        <authorList>
            <person name="Komaki H."/>
            <person name="Tamura T."/>
        </authorList>
    </citation>
    <scope>NUCLEOTIDE SEQUENCE</scope>
    <source>
        <strain evidence="3">NBRC 15555</strain>
    </source>
</reference>
<dbReference type="InterPro" id="IPR000757">
    <property type="entry name" value="Beta-glucanase-like"/>
</dbReference>
<sequence length="308" mass="32293">MRSKPAGRRGRLLAVAAGIALVVTAGGAVPAGPTGGHAIRSEGLPSPIVTTSPTNPLSLASPDGSADPRRGGSGDEAAVRFGWGVPVAGQSDEFNGTSVDLNKWGLFGVGPGEATGCSPGFHGHGERCASQTTAGGGYLSVTGTADGKTGGLWGRMAAFRYGRVEVRERAVPLSDNGGRPYNAVPLLWPLQEEAWANAEIDFAERSVAAPSVSLYVHHDDTQTQCTVVIDSTEFHNYAVDWQPGSISWFVDGVRECTVSASIDSFSRSNGGAQMDMFPATGVLMRPARQDIDWVRMYAAPATEFQMLP</sequence>
<dbReference type="CDD" id="cd00413">
    <property type="entry name" value="Glyco_hydrolase_16"/>
    <property type="match status" value="1"/>
</dbReference>
<comment type="caution">
    <text evidence="3">The sequence shown here is derived from an EMBL/GenBank/DDBJ whole genome shotgun (WGS) entry which is preliminary data.</text>
</comment>
<dbReference type="AlphaFoldDB" id="A0A919MFM9"/>
<dbReference type="GO" id="GO:0004553">
    <property type="term" value="F:hydrolase activity, hydrolyzing O-glycosyl compounds"/>
    <property type="evidence" value="ECO:0007669"/>
    <property type="project" value="InterPro"/>
</dbReference>
<gene>
    <name evidence="3" type="ORF">Afe05nite_47740</name>
</gene>
<evidence type="ECO:0000313" key="4">
    <source>
        <dbReference type="Proteomes" id="UP000598174"/>
    </source>
</evidence>
<dbReference type="GO" id="GO:0005975">
    <property type="term" value="P:carbohydrate metabolic process"/>
    <property type="evidence" value="ECO:0007669"/>
    <property type="project" value="InterPro"/>
</dbReference>
<dbReference type="RefSeq" id="WP_203819393.1">
    <property type="nucleotide sequence ID" value="NZ_BAAABP010000063.1"/>
</dbReference>
<keyword evidence="4" id="KW-1185">Reference proteome</keyword>
<evidence type="ECO:0000313" key="3">
    <source>
        <dbReference type="EMBL" id="GIE12934.1"/>
    </source>
</evidence>
<dbReference type="Proteomes" id="UP000598174">
    <property type="component" value="Unassembled WGS sequence"/>
</dbReference>
<accession>A0A919MFM9</accession>